<dbReference type="OrthoDB" id="9804983at2"/>
<dbReference type="SUPFAM" id="SSF52540">
    <property type="entry name" value="P-loop containing nucleoside triphosphate hydrolases"/>
    <property type="match status" value="1"/>
</dbReference>
<evidence type="ECO:0000256" key="3">
    <source>
        <dbReference type="ARBA" id="ARBA00022695"/>
    </source>
</evidence>
<evidence type="ECO:0000313" key="9">
    <source>
        <dbReference type="Proteomes" id="UP000324738"/>
    </source>
</evidence>
<organism evidence="8 9">
    <name type="scientific">Aureimonas fodinaquatilis</name>
    <dbReference type="NCBI Taxonomy" id="2565783"/>
    <lineage>
        <taxon>Bacteria</taxon>
        <taxon>Pseudomonadati</taxon>
        <taxon>Pseudomonadota</taxon>
        <taxon>Alphaproteobacteria</taxon>
        <taxon>Hyphomicrobiales</taxon>
        <taxon>Aurantimonadaceae</taxon>
        <taxon>Aureimonas</taxon>
    </lineage>
</organism>
<comment type="similarity">
    <text evidence="6">Belongs to the DNA polymerase HolA subunit family.</text>
</comment>
<dbReference type="Gene3D" id="1.20.272.10">
    <property type="match status" value="1"/>
</dbReference>
<keyword evidence="5" id="KW-0239">DNA-directed DNA polymerase</keyword>
<dbReference type="RefSeq" id="WP_149301756.1">
    <property type="nucleotide sequence ID" value="NZ_VTWH01000006.1"/>
</dbReference>
<evidence type="ECO:0000256" key="1">
    <source>
        <dbReference type="ARBA" id="ARBA00012417"/>
    </source>
</evidence>
<reference evidence="8 9" key="1">
    <citation type="submission" date="2019-08" db="EMBL/GenBank/DDBJ databases">
        <title>Aureimonas fodiniaquatilis sp. nov., isolated from a coal mine wastewater.</title>
        <authorList>
            <person name="Kim W."/>
        </authorList>
    </citation>
    <scope>NUCLEOTIDE SEQUENCE [LARGE SCALE GENOMIC DNA]</scope>
    <source>
        <strain evidence="8 9">CAU 1482</strain>
    </source>
</reference>
<dbReference type="PANTHER" id="PTHR34388:SF1">
    <property type="entry name" value="DNA POLYMERASE III SUBUNIT DELTA"/>
    <property type="match status" value="1"/>
</dbReference>
<dbReference type="EMBL" id="VTWH01000006">
    <property type="protein sequence ID" value="KAA0968239.1"/>
    <property type="molecule type" value="Genomic_DNA"/>
</dbReference>
<comment type="caution">
    <text evidence="8">The sequence shown here is derived from an EMBL/GenBank/DDBJ whole genome shotgun (WGS) entry which is preliminary data.</text>
</comment>
<dbReference type="GO" id="GO:0003887">
    <property type="term" value="F:DNA-directed DNA polymerase activity"/>
    <property type="evidence" value="ECO:0007669"/>
    <property type="project" value="UniProtKB-KW"/>
</dbReference>
<dbReference type="InterPro" id="IPR027417">
    <property type="entry name" value="P-loop_NTPase"/>
</dbReference>
<keyword evidence="3" id="KW-0548">Nucleotidyltransferase</keyword>
<dbReference type="NCBIfam" id="TIGR01128">
    <property type="entry name" value="holA"/>
    <property type="match status" value="1"/>
</dbReference>
<gene>
    <name evidence="8" type="ORF">FPY71_18115</name>
</gene>
<evidence type="ECO:0000256" key="6">
    <source>
        <dbReference type="ARBA" id="ARBA00034754"/>
    </source>
</evidence>
<evidence type="ECO:0000256" key="5">
    <source>
        <dbReference type="ARBA" id="ARBA00022932"/>
    </source>
</evidence>
<dbReference type="InterPro" id="IPR005790">
    <property type="entry name" value="DNA_polIII_delta"/>
</dbReference>
<dbReference type="AlphaFoldDB" id="A0A5B0DSZ1"/>
<dbReference type="PANTHER" id="PTHR34388">
    <property type="entry name" value="DNA POLYMERASE III SUBUNIT DELTA"/>
    <property type="match status" value="1"/>
</dbReference>
<name>A0A5B0DSZ1_9HYPH</name>
<comment type="catalytic activity">
    <reaction evidence="7">
        <text>DNA(n) + a 2'-deoxyribonucleoside 5'-triphosphate = DNA(n+1) + diphosphate</text>
        <dbReference type="Rhea" id="RHEA:22508"/>
        <dbReference type="Rhea" id="RHEA-COMP:17339"/>
        <dbReference type="Rhea" id="RHEA-COMP:17340"/>
        <dbReference type="ChEBI" id="CHEBI:33019"/>
        <dbReference type="ChEBI" id="CHEBI:61560"/>
        <dbReference type="ChEBI" id="CHEBI:173112"/>
        <dbReference type="EC" id="2.7.7.7"/>
    </reaction>
</comment>
<dbReference type="EC" id="2.7.7.7" evidence="1"/>
<dbReference type="InterPro" id="IPR008921">
    <property type="entry name" value="DNA_pol3_clamp-load_cplx_C"/>
</dbReference>
<dbReference type="Gene3D" id="1.10.8.60">
    <property type="match status" value="1"/>
</dbReference>
<dbReference type="SUPFAM" id="SSF48019">
    <property type="entry name" value="post-AAA+ oligomerization domain-like"/>
    <property type="match status" value="1"/>
</dbReference>
<dbReference type="Gene3D" id="3.40.50.300">
    <property type="entry name" value="P-loop containing nucleotide triphosphate hydrolases"/>
    <property type="match status" value="1"/>
</dbReference>
<accession>A0A5B0DSZ1</accession>
<dbReference type="GO" id="GO:0006261">
    <property type="term" value="P:DNA-templated DNA replication"/>
    <property type="evidence" value="ECO:0007669"/>
    <property type="project" value="TreeGrafter"/>
</dbReference>
<keyword evidence="2" id="KW-0808">Transferase</keyword>
<dbReference type="GO" id="GO:0003677">
    <property type="term" value="F:DNA binding"/>
    <property type="evidence" value="ECO:0007669"/>
    <property type="project" value="InterPro"/>
</dbReference>
<evidence type="ECO:0000256" key="2">
    <source>
        <dbReference type="ARBA" id="ARBA00022679"/>
    </source>
</evidence>
<evidence type="ECO:0000256" key="4">
    <source>
        <dbReference type="ARBA" id="ARBA00022705"/>
    </source>
</evidence>
<keyword evidence="4" id="KW-0235">DNA replication</keyword>
<evidence type="ECO:0000256" key="7">
    <source>
        <dbReference type="ARBA" id="ARBA00049244"/>
    </source>
</evidence>
<evidence type="ECO:0000313" key="8">
    <source>
        <dbReference type="EMBL" id="KAA0968239.1"/>
    </source>
</evidence>
<keyword evidence="9" id="KW-1185">Reference proteome</keyword>
<protein>
    <recommendedName>
        <fullName evidence="1">DNA-directed DNA polymerase</fullName>
        <ecNumber evidence="1">2.7.7.7</ecNumber>
    </recommendedName>
</protein>
<sequence>MAQKKAGEVEAFLSRPDTSFPVLLLYGPDSGLVSERATKLAALSGVDNTDPFASIVLMADELEKSIGRLFDEAGTVSMFGGRRLIRIKGAGNGKALADAVADLASNPPTDTTIIIEAGELKKTAGLRVNAERGKAAMALPCYQDEARALDRLIDEELANASLTIDRAGREGLKARLGANRLASRAEVQKLCLYALGKSTISLSDVTTVVGDVSAETVDEAVDAAATGEVRKLPYLIERLISAGVSGFQLQNPLLRYFQQLLLMREELEKQGLTASDVVARKRVHFSRARSMELALANWPVPAISSVLSRLEADILQSRKEAILQQSIMHRTLMEISVEAARLRARR</sequence>
<proteinExistence type="inferred from homology"/>
<dbReference type="Proteomes" id="UP000324738">
    <property type="component" value="Unassembled WGS sequence"/>
</dbReference>
<dbReference type="GO" id="GO:0009360">
    <property type="term" value="C:DNA polymerase III complex"/>
    <property type="evidence" value="ECO:0007669"/>
    <property type="project" value="TreeGrafter"/>
</dbReference>